<evidence type="ECO:0000256" key="2">
    <source>
        <dbReference type="SAM" id="MobiDB-lite"/>
    </source>
</evidence>
<dbReference type="PANTHER" id="PTHR37984">
    <property type="entry name" value="PROTEIN CBG26694"/>
    <property type="match status" value="1"/>
</dbReference>
<dbReference type="Gene3D" id="3.10.20.370">
    <property type="match status" value="1"/>
</dbReference>
<reference evidence="4" key="2">
    <citation type="submission" date="2016-06" db="EMBL/GenBank/DDBJ databases">
        <title>The genome of a short-lived fish provides insights into sex chromosome evolution and the genetic control of aging.</title>
        <authorList>
            <person name="Reichwald K."/>
            <person name="Felder M."/>
            <person name="Petzold A."/>
            <person name="Koch P."/>
            <person name="Groth M."/>
            <person name="Platzer M."/>
        </authorList>
    </citation>
    <scope>NUCLEOTIDE SEQUENCE</scope>
    <source>
        <tissue evidence="4">Brain</tissue>
    </source>
</reference>
<gene>
    <name evidence="4" type="primary">Nfu_g_1_015200</name>
</gene>
<dbReference type="SUPFAM" id="SSF56672">
    <property type="entry name" value="DNA/RNA polymerases"/>
    <property type="match status" value="1"/>
</dbReference>
<feature type="region of interest" description="Disordered" evidence="2">
    <location>
        <begin position="55"/>
        <end position="81"/>
    </location>
</feature>
<sequence length="519" mass="58527">GRQALKAVFTEGLAPYTRNELVGHESPEDLNAMVDLVLQIDQSVLMQPRLSSYATQPCNNHRHHAPETDSAPPDTAPPGTKDIPTHYRDLLHVFDKNRAAVLPPHRPYDMEIRLQPGTTPRRGRLFSLAPSETRAMKDYVAEALAQGFIRPSTSPGAAGFFVKKRDGGLKPCIDYRGLNRITIRDRHPLPLMSTALDSISQACFFTKLDLSSAYNLRLINQVFRDMLGRWVFTYLDDILDRGRPHTACTGRPHQTVLQTREVHLSPNIHVLPGLHDHVGGSGHGAPNTVTHWPIPTSLKQLQSFLGFANFYRRFIRNFSTLASPLTELTKPSSQLSPFRLTTEATHAFRELAQRFTAAPVLIHPDTSKPFIMEVDASDIGAGAVLSQRGPDQQLHPYGFFSRKFSPTQQRYNVGDRELLAIKWALEERRQWLLGTTEPFNIWTDHQNLIHVQSAKQLNPCQARWALFFESYNFTISYRPGSKNTKANALSRQFTYSTPSFDPVPILAKTRLVIPLMSEL</sequence>
<dbReference type="Gene3D" id="3.30.70.270">
    <property type="match status" value="2"/>
</dbReference>
<evidence type="ECO:0000256" key="1">
    <source>
        <dbReference type="ARBA" id="ARBA00023268"/>
    </source>
</evidence>
<organism evidence="4">
    <name type="scientific">Nothobranchius kuhntae</name>
    <name type="common">Beira killifish</name>
    <dbReference type="NCBI Taxonomy" id="321403"/>
    <lineage>
        <taxon>Eukaryota</taxon>
        <taxon>Metazoa</taxon>
        <taxon>Chordata</taxon>
        <taxon>Craniata</taxon>
        <taxon>Vertebrata</taxon>
        <taxon>Euteleostomi</taxon>
        <taxon>Actinopterygii</taxon>
        <taxon>Neopterygii</taxon>
        <taxon>Teleostei</taxon>
        <taxon>Neoteleostei</taxon>
        <taxon>Acanthomorphata</taxon>
        <taxon>Ovalentaria</taxon>
        <taxon>Atherinomorphae</taxon>
        <taxon>Cyprinodontiformes</taxon>
        <taxon>Nothobranchiidae</taxon>
        <taxon>Nothobranchius</taxon>
    </lineage>
</organism>
<reference evidence="4" key="1">
    <citation type="submission" date="2016-05" db="EMBL/GenBank/DDBJ databases">
        <authorList>
            <person name="Lavstsen T."/>
            <person name="Jespersen J.S."/>
        </authorList>
    </citation>
    <scope>NUCLEOTIDE SEQUENCE</scope>
    <source>
        <tissue evidence="4">Brain</tissue>
    </source>
</reference>
<protein>
    <recommendedName>
        <fullName evidence="3">Reverse transcriptase/retrotransposon-derived protein RNase H-like domain-containing protein</fullName>
    </recommendedName>
</protein>
<dbReference type="PANTHER" id="PTHR37984:SF5">
    <property type="entry name" value="PROTEIN NYNRIN-LIKE"/>
    <property type="match status" value="1"/>
</dbReference>
<dbReference type="Gene3D" id="3.10.10.10">
    <property type="entry name" value="HIV Type 1 Reverse Transcriptase, subunit A, domain 1"/>
    <property type="match status" value="1"/>
</dbReference>
<dbReference type="InterPro" id="IPR050951">
    <property type="entry name" value="Retrovirus_Pol_polyprotein"/>
</dbReference>
<proteinExistence type="predicted"/>
<dbReference type="InterPro" id="IPR043502">
    <property type="entry name" value="DNA/RNA_pol_sf"/>
</dbReference>
<feature type="domain" description="Reverse transcriptase/retrotransposon-derived protein RNase H-like" evidence="3">
    <location>
        <begin position="341"/>
        <end position="439"/>
    </location>
</feature>
<dbReference type="FunFam" id="3.10.20.370:FF:000001">
    <property type="entry name" value="Retrovirus-related Pol polyprotein from transposon 17.6-like protein"/>
    <property type="match status" value="1"/>
</dbReference>
<accession>A0A1A8HXX3</accession>
<feature type="non-terminal residue" evidence="4">
    <location>
        <position position="1"/>
    </location>
</feature>
<evidence type="ECO:0000313" key="4">
    <source>
        <dbReference type="EMBL" id="SBQ89363.1"/>
    </source>
</evidence>
<feature type="non-terminal residue" evidence="4">
    <location>
        <position position="519"/>
    </location>
</feature>
<dbReference type="CDD" id="cd01647">
    <property type="entry name" value="RT_LTR"/>
    <property type="match status" value="1"/>
</dbReference>
<dbReference type="InterPro" id="IPR043128">
    <property type="entry name" value="Rev_trsase/Diguanyl_cyclase"/>
</dbReference>
<dbReference type="AlphaFoldDB" id="A0A1A8HXX3"/>
<dbReference type="EMBL" id="HAED01003395">
    <property type="protein sequence ID" value="SBQ89363.1"/>
    <property type="molecule type" value="Transcribed_RNA"/>
</dbReference>
<dbReference type="CDD" id="cd09274">
    <property type="entry name" value="RNase_HI_RT_Ty3"/>
    <property type="match status" value="1"/>
</dbReference>
<dbReference type="Pfam" id="PF17919">
    <property type="entry name" value="RT_RNaseH_2"/>
    <property type="match status" value="1"/>
</dbReference>
<dbReference type="GO" id="GO:0003824">
    <property type="term" value="F:catalytic activity"/>
    <property type="evidence" value="ECO:0007669"/>
    <property type="project" value="UniProtKB-KW"/>
</dbReference>
<name>A0A1A8HXX3_NOTKU</name>
<dbReference type="FunFam" id="3.30.70.270:FF:000020">
    <property type="entry name" value="Transposon Tf2-6 polyprotein-like Protein"/>
    <property type="match status" value="1"/>
</dbReference>
<dbReference type="InterPro" id="IPR041577">
    <property type="entry name" value="RT_RNaseH_2"/>
</dbReference>
<evidence type="ECO:0000259" key="3">
    <source>
        <dbReference type="Pfam" id="PF17919"/>
    </source>
</evidence>
<keyword evidence="1" id="KW-0511">Multifunctional enzyme</keyword>